<protein>
    <submittedName>
        <fullName evidence="1">Putative RNA-binding protein containing Zn ribbon</fullName>
    </submittedName>
</protein>
<accession>K9ZXN9</accession>
<dbReference type="InterPro" id="IPR007922">
    <property type="entry name" value="DciA-like"/>
</dbReference>
<dbReference type="AlphaFoldDB" id="K9ZXN9"/>
<evidence type="ECO:0000313" key="2">
    <source>
        <dbReference type="Proteomes" id="UP000010467"/>
    </source>
</evidence>
<dbReference type="STRING" id="937777.Deipe_0364"/>
<dbReference type="Pfam" id="PF05258">
    <property type="entry name" value="DciA"/>
    <property type="match status" value="1"/>
</dbReference>
<dbReference type="EMBL" id="CP003382">
    <property type="protein sequence ID" value="AFZ65964.1"/>
    <property type="molecule type" value="Genomic_DNA"/>
</dbReference>
<evidence type="ECO:0000313" key="1">
    <source>
        <dbReference type="EMBL" id="AFZ65964.1"/>
    </source>
</evidence>
<name>K9ZXN9_DEIPD</name>
<reference evidence="2" key="1">
    <citation type="submission" date="2012-03" db="EMBL/GenBank/DDBJ databases">
        <title>Complete sequence of chromosome of Deinococcus peraridilitoris DSM 19664.</title>
        <authorList>
            <person name="Lucas S."/>
            <person name="Copeland A."/>
            <person name="Lapidus A."/>
            <person name="Glavina del Rio T."/>
            <person name="Dalin E."/>
            <person name="Tice H."/>
            <person name="Bruce D."/>
            <person name="Goodwin L."/>
            <person name="Pitluck S."/>
            <person name="Peters L."/>
            <person name="Mikhailova N."/>
            <person name="Lu M."/>
            <person name="Kyrpides N."/>
            <person name="Mavromatis K."/>
            <person name="Ivanova N."/>
            <person name="Brettin T."/>
            <person name="Detter J.C."/>
            <person name="Han C."/>
            <person name="Larimer F."/>
            <person name="Land M."/>
            <person name="Hauser L."/>
            <person name="Markowitz V."/>
            <person name="Cheng J.-F."/>
            <person name="Hugenholtz P."/>
            <person name="Woyke T."/>
            <person name="Wu D."/>
            <person name="Pukall R."/>
            <person name="Steenblock K."/>
            <person name="Brambilla E."/>
            <person name="Klenk H.-P."/>
            <person name="Eisen J.A."/>
        </authorList>
    </citation>
    <scope>NUCLEOTIDE SEQUENCE [LARGE SCALE GENOMIC DNA]</scope>
    <source>
        <strain evidence="2">DSM 19664 / LMG 22246 / CIP 109416 / KR-200</strain>
    </source>
</reference>
<dbReference type="Proteomes" id="UP000010467">
    <property type="component" value="Chromosome"/>
</dbReference>
<dbReference type="RefSeq" id="WP_015234275.1">
    <property type="nucleotide sequence ID" value="NC_019793.1"/>
</dbReference>
<dbReference type="PATRIC" id="fig|937777.3.peg.372"/>
<dbReference type="OrthoDB" id="61536at2"/>
<dbReference type="HOGENOM" id="CLU_085300_0_0_0"/>
<dbReference type="PANTHER" id="PTHR36456:SF1">
    <property type="entry name" value="UPF0232 PROTEIN SCO3875"/>
    <property type="match status" value="1"/>
</dbReference>
<dbReference type="eggNOG" id="COG5512">
    <property type="taxonomic scope" value="Bacteria"/>
</dbReference>
<sequence>MTRRRTGGTRDWRLLLSQTLSRNRLARGVARARAVLLWPEVVGPELARLTRARAQQGRVLFVEAQDSVLANFLTMQRHVFLDRLQAKLGDDSVGELRFAVGTWNHPEEVRPPEPLPPPDKARAAELVEHVPEGVRESALRAAEAITRARLWRERQGWDRCPVCGTPSRSLPCLPCHNLLKEAQVQQGARILARTPEAYSPLTQEIAESGAEAARFLALNTLSEQLEILALECVKEGGSGEYRVFLYTQAEIWLSLQLRKPRSLLTRTDWRELPERPRAVLSAGR</sequence>
<dbReference type="PANTHER" id="PTHR36456">
    <property type="entry name" value="UPF0232 PROTEIN SCO3875"/>
    <property type="match status" value="1"/>
</dbReference>
<dbReference type="KEGG" id="dpd:Deipe_0364"/>
<organism evidence="1 2">
    <name type="scientific">Deinococcus peraridilitoris (strain DSM 19664 / LMG 22246 / CIP 109416 / KR-200)</name>
    <dbReference type="NCBI Taxonomy" id="937777"/>
    <lineage>
        <taxon>Bacteria</taxon>
        <taxon>Thermotogati</taxon>
        <taxon>Deinococcota</taxon>
        <taxon>Deinococci</taxon>
        <taxon>Deinococcales</taxon>
        <taxon>Deinococcaceae</taxon>
        <taxon>Deinococcus</taxon>
    </lineage>
</organism>
<gene>
    <name evidence="1" type="ordered locus">Deipe_0364</name>
</gene>
<proteinExistence type="predicted"/>
<keyword evidence="2" id="KW-1185">Reference proteome</keyword>